<name>A0ABT2HWS5_9MICO</name>
<dbReference type="Pfam" id="PF01551">
    <property type="entry name" value="Peptidase_M23"/>
    <property type="match status" value="1"/>
</dbReference>
<dbReference type="Gene3D" id="2.70.70.10">
    <property type="entry name" value="Glucose Permease (Domain IIA)"/>
    <property type="match status" value="1"/>
</dbReference>
<dbReference type="PANTHER" id="PTHR21666">
    <property type="entry name" value="PEPTIDASE-RELATED"/>
    <property type="match status" value="1"/>
</dbReference>
<comment type="caution">
    <text evidence="3">The sequence shown here is derived from an EMBL/GenBank/DDBJ whole genome shotgun (WGS) entry which is preliminary data.</text>
</comment>
<keyword evidence="1" id="KW-0732">Signal</keyword>
<dbReference type="SUPFAM" id="SSF51261">
    <property type="entry name" value="Duplicated hybrid motif"/>
    <property type="match status" value="1"/>
</dbReference>
<evidence type="ECO:0000259" key="2">
    <source>
        <dbReference type="Pfam" id="PF01551"/>
    </source>
</evidence>
<dbReference type="InterPro" id="IPR016047">
    <property type="entry name" value="M23ase_b-sheet_dom"/>
</dbReference>
<keyword evidence="4" id="KW-1185">Reference proteome</keyword>
<sequence>MSAVATPLSVPGPVNAHTVGFTSASDTEDAVWSWPISPKPAVTRPFDLPFRYGAGHRGIDLAASPGAQVLAPADGTVHFVGVVVDRPVVSIDHGGGLISSFEPVTSELSRGDRVVKGQVIGELAASPTHAPAGGLHLGARQDGEYLDPRSLLGEIPRAVLLPLGAVS</sequence>
<reference evidence="3 4" key="1">
    <citation type="submission" date="2022-04" db="EMBL/GenBank/DDBJ databases">
        <title>Human microbiome associated bacterial genomes.</title>
        <authorList>
            <person name="Sandstrom S."/>
            <person name="Salamzade R."/>
            <person name="Kalan L.R."/>
        </authorList>
    </citation>
    <scope>NUCLEOTIDE SEQUENCE [LARGE SCALE GENOMIC DNA]</scope>
    <source>
        <strain evidence="4">p3-SID1799</strain>
    </source>
</reference>
<dbReference type="PANTHER" id="PTHR21666:SF289">
    <property type="entry name" value="L-ALA--D-GLU ENDOPEPTIDASE"/>
    <property type="match status" value="1"/>
</dbReference>
<organism evidence="3 4">
    <name type="scientific">Pseudoclavibacter albus</name>
    <dbReference type="NCBI Taxonomy" id="272241"/>
    <lineage>
        <taxon>Bacteria</taxon>
        <taxon>Bacillati</taxon>
        <taxon>Actinomycetota</taxon>
        <taxon>Actinomycetes</taxon>
        <taxon>Micrococcales</taxon>
        <taxon>Microbacteriaceae</taxon>
        <taxon>Pseudoclavibacter</taxon>
    </lineage>
</organism>
<dbReference type="CDD" id="cd12797">
    <property type="entry name" value="M23_peptidase"/>
    <property type="match status" value="1"/>
</dbReference>
<accession>A0ABT2HWS5</accession>
<protein>
    <submittedName>
        <fullName evidence="3">Peptidoglycan DD-metalloendopeptidase family protein</fullName>
    </submittedName>
</protein>
<dbReference type="Proteomes" id="UP001525379">
    <property type="component" value="Unassembled WGS sequence"/>
</dbReference>
<dbReference type="RefSeq" id="WP_260104172.1">
    <property type="nucleotide sequence ID" value="NZ_JALXSQ010000015.1"/>
</dbReference>
<dbReference type="InterPro" id="IPR011055">
    <property type="entry name" value="Dup_hybrid_motif"/>
</dbReference>
<evidence type="ECO:0000313" key="3">
    <source>
        <dbReference type="EMBL" id="MCT2042760.1"/>
    </source>
</evidence>
<evidence type="ECO:0000256" key="1">
    <source>
        <dbReference type="ARBA" id="ARBA00022729"/>
    </source>
</evidence>
<gene>
    <name evidence="3" type="ORF">M3D15_05355</name>
</gene>
<feature type="domain" description="M23ase beta-sheet core" evidence="2">
    <location>
        <begin position="55"/>
        <end position="148"/>
    </location>
</feature>
<proteinExistence type="predicted"/>
<evidence type="ECO:0000313" key="4">
    <source>
        <dbReference type="Proteomes" id="UP001525379"/>
    </source>
</evidence>
<dbReference type="EMBL" id="JALXSQ010000015">
    <property type="protein sequence ID" value="MCT2042760.1"/>
    <property type="molecule type" value="Genomic_DNA"/>
</dbReference>
<dbReference type="InterPro" id="IPR050570">
    <property type="entry name" value="Cell_wall_metabolism_enzyme"/>
</dbReference>